<organism evidence="1 2">
    <name type="scientific">Invertebrate iridescent virus 6</name>
    <name type="common">IIV-6</name>
    <name type="synonym">Chilo iridescent virus</name>
    <dbReference type="NCBI Taxonomy" id="176652"/>
    <lineage>
        <taxon>Viruses</taxon>
        <taxon>Varidnaviria</taxon>
        <taxon>Bamfordvirae</taxon>
        <taxon>Nucleocytoviricota</taxon>
        <taxon>Megaviricetes</taxon>
        <taxon>Pimascovirales</taxon>
        <taxon>Pimascovirales incertae sedis</taxon>
        <taxon>Iridoviridae</taxon>
        <taxon>Betairidovirinae</taxon>
        <taxon>Iridovirus</taxon>
        <taxon>Iridovirus chilo1</taxon>
    </lineage>
</organism>
<reference evidence="1 2" key="5">
    <citation type="journal article" date="1992" name="Virus Genes">
        <title>Identification and mapping of origins of DNA replication within the DNA sequences of the genome of insect iridescent virus type 6.</title>
        <authorList>
            <person name="Handermann M."/>
            <person name="Schnitzler P."/>
            <person name="Rosen-Wolff A."/>
            <person name="Raab K."/>
            <person name="Sonntag K.C."/>
            <person name="Darai G."/>
        </authorList>
    </citation>
    <scope>NUCLEOTIDE SEQUENCE [LARGE SCALE GENOMIC DNA]</scope>
</reference>
<sequence>MPRVLDVDFVVQWLLLLQQLLLLLWEIHHQVLNLLELMHTDKILYLDLF</sequence>
<reference evidence="1 2" key="12">
    <citation type="journal article" date="1997" name="Virus Genes">
        <title>The DNA sequence of Chilo iridescent virus between the genome coordinates 0.101 and 0.391; similarities in coding strategy between insect and vertebrate iridoviruses.</title>
        <authorList>
            <person name="Bahr U."/>
            <person name="Tidona C.A."/>
            <person name="Darai G."/>
        </authorList>
    </citation>
    <scope>NUCLEOTIDE SEQUENCE [LARGE SCALE GENOMIC DNA]</scope>
</reference>
<organismHost>
    <name type="scientific">Gryllus campestris</name>
    <dbReference type="NCBI Taxonomy" id="58607"/>
</organismHost>
<protein>
    <submittedName>
        <fullName evidence="1">088L</fullName>
    </submittedName>
</protein>
<proteinExistence type="predicted"/>
<dbReference type="EMBL" id="AF303741">
    <property type="protein sequence ID" value="AAK82006.1"/>
    <property type="molecule type" value="Genomic_DNA"/>
</dbReference>
<name>Q91G26_IIV6</name>
<dbReference type="GeneID" id="1733083"/>
<dbReference type="Proteomes" id="UP000001359">
    <property type="component" value="Segment"/>
</dbReference>
<reference evidence="1 2" key="4">
    <citation type="journal article" date="1988" name="Virology">
        <title>Identification and characterization of the repetitive DNA element in the genome of insect iridescent virus type 6.</title>
        <authorList>
            <person name="Fischer M."/>
            <person name="Schnitzler P."/>
            <person name="Delius H."/>
            <person name="Darai G."/>
        </authorList>
    </citation>
    <scope>NUCLEOTIDE SEQUENCE [LARGE SCALE GENOMIC DNA]</scope>
</reference>
<reference evidence="1 2" key="9">
    <citation type="journal article" date="1994" name="J. Gen. Virol.">
        <title>Insect iridescent virus type 6 encodes a polypeptide related to the largest subunit of eukaryotic RNA polymerase II.</title>
        <authorList>
            <person name="Schnitzler P."/>
            <person name="Sonntag K.C."/>
            <person name="Muller M."/>
            <person name="Janssen W."/>
            <person name="Bugert J.J."/>
            <person name="Koonin E.V."/>
            <person name="Darai G."/>
        </authorList>
    </citation>
    <scope>NUCLEOTIDE SEQUENCE [LARGE SCALE GENOMIC DNA]</scope>
</reference>
<organismHost>
    <name type="scientific">Gryllus bimaculatus</name>
    <name type="common">Two-spotted cricket</name>
    <dbReference type="NCBI Taxonomy" id="6999"/>
</organismHost>
<reference evidence="1 2" key="3">
    <citation type="journal article" date="1987" name="Virology">
        <title>Molecular cloning and physical mapping of the genome of insect iridescent virus type 6: further evidence for circular permutation of the viral genome.</title>
        <authorList>
            <person name="Schnitzler P."/>
            <person name="Soltau J.B."/>
            <person name="Fischer M."/>
            <person name="Reisner H."/>
            <person name="Scholz J."/>
            <person name="Delius H."/>
            <person name="Darai G."/>
        </authorList>
    </citation>
    <scope>NUCLEOTIDE SEQUENCE [LARGE SCALE GENOMIC DNA]</scope>
</reference>
<reference evidence="1 2" key="13">
    <citation type="journal article" date="1998" name="Virus Genes">
        <title>Identification of a thymidylate synthase gene within the genome of Chilo iridescent virus.</title>
        <authorList>
            <person name="Muller K."/>
            <person name="Tidona C.A."/>
            <person name="Bahr U."/>
            <person name="Darai G."/>
        </authorList>
    </citation>
    <scope>NUCLEOTIDE SEQUENCE [LARGE SCALE GENOMIC DNA]</scope>
</reference>
<evidence type="ECO:0000313" key="1">
    <source>
        <dbReference type="EMBL" id="AAK82006.1"/>
    </source>
</evidence>
<dbReference type="KEGG" id="vg:1733083"/>
<dbReference type="RefSeq" id="NP_149551.1">
    <property type="nucleotide sequence ID" value="NC_003038.1"/>
</dbReference>
<accession>Q91G26</accession>
<reference evidence="1 2" key="15">
    <citation type="journal article" date="2001" name="Virology">
        <title>Analysis of the first complete DNA sequence of an invertebrate iridovirus: coding strategy of the genome of Chilo iridescent virus.</title>
        <authorList>
            <person name="Jakob N.J."/>
            <person name="Muller K."/>
            <person name="Bahr U."/>
            <person name="Darai G."/>
        </authorList>
    </citation>
    <scope>NUCLEOTIDE SEQUENCE [LARGE SCALE GENOMIC DNA]</scope>
</reference>
<evidence type="ECO:0000313" key="2">
    <source>
        <dbReference type="Proteomes" id="UP000001359"/>
    </source>
</evidence>
<reference evidence="1 2" key="2">
    <citation type="journal article" date="1986" name="Med. Microbiol. Immunol.">
        <title>Insect iridescent virus type 6 induced toxic degenerative hepatitis in mice.</title>
        <authorList>
            <person name="Lorbacher de Ruiz H."/>
            <person name="Gelderblom H."/>
            <person name="Hofmann W."/>
            <person name="Darai G."/>
        </authorList>
    </citation>
    <scope>NUCLEOTIDE SEQUENCE [LARGE SCALE GENOMIC DNA]</scope>
</reference>
<organismHost>
    <name type="scientific">Chilo suppressalis</name>
    <name type="common">Asiatic rice borer moth</name>
    <dbReference type="NCBI Taxonomy" id="168631"/>
</organismHost>
<reference evidence="1 2" key="14">
    <citation type="journal article" date="1999" name="Virus Genes">
        <title>Identification of a gene cluster within the genome of Chilo iridescent virus encoding enzymes involved in viral DNA replication and processing.</title>
        <authorList>
            <person name="Muller K."/>
            <person name="Tidona C.A."/>
            <person name="Darai G."/>
        </authorList>
    </citation>
    <scope>NUCLEOTIDE SEQUENCE [LARGE SCALE GENOMIC DNA]</scope>
</reference>
<organismHost>
    <name type="scientific">Spodoptera frugiperda</name>
    <name type="common">Fall armyworm</name>
    <dbReference type="NCBI Taxonomy" id="7108"/>
</organismHost>
<reference evidence="1 2" key="8">
    <citation type="journal article" date="1994" name="Intervirology">
        <title>Identification of the primary structure and the coding capacity of the genome of insect iridescent virus type 6 between the genome coordinates 0.310 and 0.347 (7990 bp).</title>
        <authorList>
            <person name="Sonntag K.C."/>
            <person name="Schnitzler P."/>
            <person name="Janssen W."/>
            <person name="Darai G."/>
        </authorList>
    </citation>
    <scope>NUCLEOTIDE SEQUENCE [LARGE SCALE GENOMIC DNA]</scope>
</reference>
<organismHost>
    <name type="scientific">Acheta domesticus</name>
    <name type="common">House cricket</name>
    <dbReference type="NCBI Taxonomy" id="6997"/>
</organismHost>
<reference evidence="1 2" key="1">
    <citation type="journal article" date="1984" name="J. Virol.">
        <title>DNA analysis of insect iridescent virus 6: evidence for circular permutation and terminal redundancy.</title>
        <authorList>
            <person name="Delius H."/>
            <person name="Darai G."/>
            <person name="Fluegel R.M."/>
        </authorList>
    </citation>
    <scope>NUCLEOTIDE SEQUENCE [LARGE SCALE GENOMIC DNA]</scope>
</reference>
<reference evidence="1 2" key="11">
    <citation type="journal article" date="1994" name="Virus Genes">
        <title>Chilo iridescent virus encodes a putative helicase belonging to a distinct family within the "DEAD/H" superfamily: implications for the evolution of large DNA viruses.</title>
        <authorList>
            <person name="Sonntag K.C."/>
            <person name="Schnitzler P."/>
            <person name="Koonin E.V."/>
            <person name="Darai G."/>
        </authorList>
    </citation>
    <scope>NUCLEOTIDE SEQUENCE [LARGE SCALE GENOMIC DNA]</scope>
</reference>
<reference evidence="1 2" key="10">
    <citation type="journal article" date="1994" name="Nucleic Acids Res.">
        <title>Identification of genes encoding zinc finger proteins, non-histone chromosomal HMG protein homologue, and a putative GTP phosphohydrolase in the genome of Chilo iridescent virus.</title>
        <authorList>
            <person name="Schnitzler P."/>
            <person name="Hug M."/>
            <person name="Handermann M."/>
            <person name="Janssen W."/>
            <person name="Koonin E.V."/>
            <person name="Delius H."/>
            <person name="Darai C."/>
        </authorList>
    </citation>
    <scope>NUCLEOTIDE SEQUENCE [LARGE SCALE GENOMIC DNA]</scope>
</reference>
<reference evidence="1 2" key="6">
    <citation type="journal article" date="1992" name="Virus Genes">
        <title>Characterization of the third origin of DNA replication of the genome of insect iridescent virus type 6.</title>
        <authorList>
            <person name="Sonntag K.C."/>
            <person name="Darai G."/>
        </authorList>
    </citation>
    <scope>NUCLEOTIDE SEQUENCE [LARGE SCALE GENOMIC DNA]</scope>
</reference>
<keyword evidence="2" id="KW-1185">Reference proteome</keyword>
<reference evidence="1 2" key="7">
    <citation type="journal article" date="1993" name="J. Gen. Virol.">
        <title>Identification of the gene encoding the major capsid protein of insect iridescent virus type 6 by polymerase chain reaction.</title>
        <authorList>
            <person name="Stohwasser R."/>
            <person name="Raab K."/>
            <person name="Schnitzler P."/>
            <person name="Janssen W."/>
            <person name="Darai G."/>
        </authorList>
    </citation>
    <scope>NUCLEOTIDE SEQUENCE [LARGE SCALE GENOMIC DNA]</scope>
</reference>